<dbReference type="Pfam" id="PF13649">
    <property type="entry name" value="Methyltransf_25"/>
    <property type="match status" value="1"/>
</dbReference>
<evidence type="ECO:0000259" key="2">
    <source>
        <dbReference type="Pfam" id="PF13649"/>
    </source>
</evidence>
<sequence length="255" mass="29805">MKLEGFNPPFTKIAPYYDRLMSFVNYRSWVNHIERIIMMHNIKEKILLDIACGTGVCLELWLEKGYRVIGLDASESMLDVCRKRFSQNLLNNGRVKLIQQDMRNFSLDEQVPVATCLYDSLNYLLTSEELLNCFKSVYLNLKDGGIFVFDMNTRHALEVEWGNQRFERRDGPIHSIWDNTFEPVTGISTLKLTLNVYQNGDIFTFKEIHQERAYPIDEIKKLLSQVGFEVNLYRHLTFNPASEFDTRIMGVARKI</sequence>
<name>A0A7V3VTZ3_UNCW3</name>
<dbReference type="Gene3D" id="3.40.50.150">
    <property type="entry name" value="Vaccinia Virus protein VP39"/>
    <property type="match status" value="1"/>
</dbReference>
<dbReference type="CDD" id="cd02440">
    <property type="entry name" value="AdoMet_MTases"/>
    <property type="match status" value="1"/>
</dbReference>
<dbReference type="SUPFAM" id="SSF53335">
    <property type="entry name" value="S-adenosyl-L-methionine-dependent methyltransferases"/>
    <property type="match status" value="1"/>
</dbReference>
<dbReference type="Gene3D" id="2.20.25.110">
    <property type="entry name" value="S-adenosyl-L-methionine-dependent methyltransferases"/>
    <property type="match status" value="1"/>
</dbReference>
<dbReference type="InterPro" id="IPR041698">
    <property type="entry name" value="Methyltransf_25"/>
</dbReference>
<keyword evidence="1 3" id="KW-0808">Transferase</keyword>
<dbReference type="PANTHER" id="PTHR43861">
    <property type="entry name" value="TRANS-ACONITATE 2-METHYLTRANSFERASE-RELATED"/>
    <property type="match status" value="1"/>
</dbReference>
<reference evidence="3" key="1">
    <citation type="journal article" date="2020" name="mSystems">
        <title>Genome- and Community-Level Interaction Insights into Carbon Utilization and Element Cycling Functions of Hydrothermarchaeota in Hydrothermal Sediment.</title>
        <authorList>
            <person name="Zhou Z."/>
            <person name="Liu Y."/>
            <person name="Xu W."/>
            <person name="Pan J."/>
            <person name="Luo Z.H."/>
            <person name="Li M."/>
        </authorList>
    </citation>
    <scope>NUCLEOTIDE SEQUENCE [LARGE SCALE GENOMIC DNA]</scope>
    <source>
        <strain evidence="3">SpSt-961</strain>
    </source>
</reference>
<evidence type="ECO:0000313" key="3">
    <source>
        <dbReference type="EMBL" id="HGE78296.1"/>
    </source>
</evidence>
<dbReference type="InterPro" id="IPR029063">
    <property type="entry name" value="SAM-dependent_MTases_sf"/>
</dbReference>
<feature type="domain" description="Methyltransferase" evidence="2">
    <location>
        <begin position="48"/>
        <end position="145"/>
    </location>
</feature>
<dbReference type="EMBL" id="DTOZ01000129">
    <property type="protein sequence ID" value="HGE78296.1"/>
    <property type="molecule type" value="Genomic_DNA"/>
</dbReference>
<gene>
    <name evidence="3" type="ORF">ENX68_04770</name>
</gene>
<dbReference type="GO" id="GO:0032259">
    <property type="term" value="P:methylation"/>
    <property type="evidence" value="ECO:0007669"/>
    <property type="project" value="UniProtKB-KW"/>
</dbReference>
<proteinExistence type="predicted"/>
<comment type="caution">
    <text evidence="3">The sequence shown here is derived from an EMBL/GenBank/DDBJ whole genome shotgun (WGS) entry which is preliminary data.</text>
</comment>
<evidence type="ECO:0000256" key="1">
    <source>
        <dbReference type="ARBA" id="ARBA00022679"/>
    </source>
</evidence>
<dbReference type="AlphaFoldDB" id="A0A7V3VTZ3"/>
<accession>A0A7V3VTZ3</accession>
<keyword evidence="3" id="KW-0489">Methyltransferase</keyword>
<organism evidence="3">
    <name type="scientific">candidate division WOR-3 bacterium</name>
    <dbReference type="NCBI Taxonomy" id="2052148"/>
    <lineage>
        <taxon>Bacteria</taxon>
        <taxon>Bacteria division WOR-3</taxon>
    </lineage>
</organism>
<dbReference type="GO" id="GO:0008168">
    <property type="term" value="F:methyltransferase activity"/>
    <property type="evidence" value="ECO:0007669"/>
    <property type="project" value="UniProtKB-KW"/>
</dbReference>
<protein>
    <submittedName>
        <fullName evidence="3">Class I SAM-dependent methyltransferase</fullName>
    </submittedName>
</protein>